<accession>A0ABT6BF40</accession>
<organism evidence="2 3">
    <name type="scientific">Luteibacter sahnii</name>
    <dbReference type="NCBI Taxonomy" id="3021977"/>
    <lineage>
        <taxon>Bacteria</taxon>
        <taxon>Pseudomonadati</taxon>
        <taxon>Pseudomonadota</taxon>
        <taxon>Gammaproteobacteria</taxon>
        <taxon>Lysobacterales</taxon>
        <taxon>Rhodanobacteraceae</taxon>
        <taxon>Luteibacter</taxon>
    </lineage>
</organism>
<sequence length="87" mass="9242">MLAKTFAGIVLGLPLSLAVISLAIWIWPGSSEAVVMPFYVAFFPLWVAVMAATYLFRNGARAWAWLAAANAGAFAALFAAKQLLPGL</sequence>
<dbReference type="EMBL" id="JARJJS010000005">
    <property type="protein sequence ID" value="MDF4026473.1"/>
    <property type="molecule type" value="Genomic_DNA"/>
</dbReference>
<keyword evidence="1" id="KW-0812">Transmembrane</keyword>
<evidence type="ECO:0000256" key="1">
    <source>
        <dbReference type="SAM" id="Phobius"/>
    </source>
</evidence>
<comment type="caution">
    <text evidence="2">The sequence shown here is derived from an EMBL/GenBank/DDBJ whole genome shotgun (WGS) entry which is preliminary data.</text>
</comment>
<gene>
    <name evidence="2" type="ORF">P3W24_15990</name>
</gene>
<feature type="transmembrane region" description="Helical" evidence="1">
    <location>
        <begin position="62"/>
        <end position="80"/>
    </location>
</feature>
<proteinExistence type="predicted"/>
<feature type="transmembrane region" description="Helical" evidence="1">
    <location>
        <begin position="6"/>
        <end position="27"/>
    </location>
</feature>
<dbReference type="Proteomes" id="UP001528850">
    <property type="component" value="Unassembled WGS sequence"/>
</dbReference>
<feature type="transmembrane region" description="Helical" evidence="1">
    <location>
        <begin position="34"/>
        <end position="56"/>
    </location>
</feature>
<keyword evidence="1" id="KW-0472">Membrane</keyword>
<evidence type="ECO:0008006" key="4">
    <source>
        <dbReference type="Google" id="ProtNLM"/>
    </source>
</evidence>
<keyword evidence="1" id="KW-1133">Transmembrane helix</keyword>
<reference evidence="2 3" key="1">
    <citation type="journal article" date="2024" name="Curr. Microbiol.">
        <title>Luteibacter sahnii sp. nov., A Novel Yellow-Colored Xanthomonadin Pigment Producing Probiotic Bacterium from Healthy Rice Seed Microbiome.</title>
        <authorList>
            <person name="Jaiswal G."/>
            <person name="Rana R."/>
            <person name="Nayak P.K."/>
            <person name="Chouhan R."/>
            <person name="Gandhi S.G."/>
            <person name="Patel H.K."/>
            <person name="Patil P.B."/>
        </authorList>
    </citation>
    <scope>NUCLEOTIDE SEQUENCE [LARGE SCALE GENOMIC DNA]</scope>
    <source>
        <strain evidence="2 3">PPL201</strain>
    </source>
</reference>
<protein>
    <recommendedName>
        <fullName evidence="4">Transmembrane protein</fullName>
    </recommendedName>
</protein>
<evidence type="ECO:0000313" key="2">
    <source>
        <dbReference type="EMBL" id="MDF4026473.1"/>
    </source>
</evidence>
<evidence type="ECO:0000313" key="3">
    <source>
        <dbReference type="Proteomes" id="UP001528850"/>
    </source>
</evidence>
<name>A0ABT6BF40_9GAMM</name>
<keyword evidence="3" id="KW-1185">Reference proteome</keyword>